<dbReference type="EC" id="3.8.1.2" evidence="3"/>
<dbReference type="InterPro" id="IPR006328">
    <property type="entry name" value="2-HAD"/>
</dbReference>
<dbReference type="Gene3D" id="1.10.150.240">
    <property type="entry name" value="Putative phosphatase, domain 2"/>
    <property type="match status" value="1"/>
</dbReference>
<dbReference type="EMBL" id="CP022423">
    <property type="protein sequence ID" value="ASM76749.1"/>
    <property type="molecule type" value="Genomic_DNA"/>
</dbReference>
<dbReference type="SFLD" id="SFLDS00003">
    <property type="entry name" value="Haloacid_Dehalogenase"/>
    <property type="match status" value="1"/>
</dbReference>
<dbReference type="Proteomes" id="UP000199729">
    <property type="component" value="Chromosome"/>
</dbReference>
<dbReference type="InterPro" id="IPR006439">
    <property type="entry name" value="HAD-SF_hydro_IA"/>
</dbReference>
<dbReference type="AlphaFoldDB" id="A0A221KCR0"/>
<dbReference type="InterPro" id="IPR051540">
    <property type="entry name" value="S-2-haloacid_dehalogenase"/>
</dbReference>
<dbReference type="InterPro" id="IPR036412">
    <property type="entry name" value="HAD-like_sf"/>
</dbReference>
<evidence type="ECO:0000313" key="5">
    <source>
        <dbReference type="Proteomes" id="UP000199729"/>
    </source>
</evidence>
<reference evidence="4 5" key="1">
    <citation type="submission" date="2017-07" db="EMBL/GenBank/DDBJ databases">
        <title>Complete Genome Sequence of the cosmetic ferment Vitreoscilla filiformis (ATCC15551).</title>
        <authorList>
            <person name="Contreras S."/>
            <person name="Sagory-Zalkind P."/>
            <person name="Blanquart H."/>
            <person name="Iltis A."/>
            <person name="Morand S.C."/>
        </authorList>
    </citation>
    <scope>NUCLEOTIDE SEQUENCE [LARGE SCALE GENOMIC DNA]</scope>
    <source>
        <strain evidence="4 5">ATCC 15551</strain>
    </source>
</reference>
<gene>
    <name evidence="4" type="ORF">VITFI_CDS0971</name>
</gene>
<name>A0A221KCR0_VITFI</name>
<dbReference type="InterPro" id="IPR023198">
    <property type="entry name" value="PGP-like_dom2"/>
</dbReference>
<comment type="catalytic activity">
    <reaction evidence="3">
        <text>an (S)-2-haloacid + H2O = a (2R)-2-hydroxycarboxylate + a halide anion + H(+)</text>
        <dbReference type="Rhea" id="RHEA:11192"/>
        <dbReference type="ChEBI" id="CHEBI:15377"/>
        <dbReference type="ChEBI" id="CHEBI:15378"/>
        <dbReference type="ChEBI" id="CHEBI:16042"/>
        <dbReference type="ChEBI" id="CHEBI:58314"/>
        <dbReference type="ChEBI" id="CHEBI:137405"/>
        <dbReference type="EC" id="3.8.1.2"/>
    </reaction>
</comment>
<dbReference type="PRINTS" id="PR00413">
    <property type="entry name" value="HADHALOGNASE"/>
</dbReference>
<evidence type="ECO:0000313" key="4">
    <source>
        <dbReference type="EMBL" id="ASM76749.1"/>
    </source>
</evidence>
<dbReference type="Gene3D" id="3.40.50.1000">
    <property type="entry name" value="HAD superfamily/HAD-like"/>
    <property type="match status" value="1"/>
</dbReference>
<dbReference type="SFLD" id="SFLDG01129">
    <property type="entry name" value="C1.5:_HAD__Beta-PGM__Phosphata"/>
    <property type="match status" value="1"/>
</dbReference>
<dbReference type="Pfam" id="PF00702">
    <property type="entry name" value="Hydrolase"/>
    <property type="match status" value="1"/>
</dbReference>
<dbReference type="GO" id="GO:0018784">
    <property type="term" value="F:(S)-2-haloacid dehalogenase activity"/>
    <property type="evidence" value="ECO:0007669"/>
    <property type="project" value="UniProtKB-UniRule"/>
</dbReference>
<evidence type="ECO:0000256" key="1">
    <source>
        <dbReference type="ARBA" id="ARBA00008106"/>
    </source>
</evidence>
<dbReference type="CDD" id="cd02588">
    <property type="entry name" value="HAD_L2-DEX"/>
    <property type="match status" value="1"/>
</dbReference>
<dbReference type="SUPFAM" id="SSF56784">
    <property type="entry name" value="HAD-like"/>
    <property type="match status" value="1"/>
</dbReference>
<organism evidence="4 5">
    <name type="scientific">Vitreoscilla filiformis</name>
    <dbReference type="NCBI Taxonomy" id="63"/>
    <lineage>
        <taxon>Bacteria</taxon>
        <taxon>Pseudomonadati</taxon>
        <taxon>Pseudomonadota</taxon>
        <taxon>Betaproteobacteria</taxon>
        <taxon>Neisseriales</taxon>
        <taxon>Neisseriaceae</taxon>
        <taxon>Vitreoscilla</taxon>
    </lineage>
</organism>
<dbReference type="NCBIfam" id="TIGR01493">
    <property type="entry name" value="HAD-SF-IA-v2"/>
    <property type="match status" value="1"/>
</dbReference>
<dbReference type="RefSeq" id="WP_089416032.1">
    <property type="nucleotide sequence ID" value="NZ_CP022423.1"/>
</dbReference>
<dbReference type="PANTHER" id="PTHR43316:SF3">
    <property type="entry name" value="HALOACID DEHALOGENASE, TYPE II (AFU_ORTHOLOGUE AFUA_2G07750)-RELATED"/>
    <property type="match status" value="1"/>
</dbReference>
<dbReference type="OrthoDB" id="264363at2"/>
<sequence length="236" mass="26185">MEKTLVPKAVLFDAYGTLFDVYSVALAAGQLFPGAGDKLAQLWRDKQIEYTHLISMSAQAGLHYRPFWDITRDALRWSAERLGLKLTQAAEDRLMNQYRHLSAFPENHEVLRALHERGVRAGILSNGDPEMLAVAVKSAGFAEWLNPVLSVHPVRQFKTAPAAYQLGPDALGLPARDILFVSSNGWDAIGATWFGYTTLWVNRSGAPLERLGTEPTRTGSNLRAVLNFFPFSKDVS</sequence>
<dbReference type="NCBIfam" id="TIGR01428">
    <property type="entry name" value="HAD_type_II"/>
    <property type="match status" value="1"/>
</dbReference>
<dbReference type="SFLD" id="SFLDF00045">
    <property type="entry name" value="2-haloacid_dehalogenase"/>
    <property type="match status" value="1"/>
</dbReference>
<dbReference type="InterPro" id="IPR023214">
    <property type="entry name" value="HAD_sf"/>
</dbReference>
<accession>A0A221KCR0</accession>
<keyword evidence="2 3" id="KW-0378">Hydrolase</keyword>
<comment type="similarity">
    <text evidence="1 3">Belongs to the HAD-like hydrolase superfamily. S-2-haloalkanoic acid dehalogenase family.</text>
</comment>
<dbReference type="PANTHER" id="PTHR43316">
    <property type="entry name" value="HYDROLASE, HALOACID DELAHOGENASE-RELATED"/>
    <property type="match status" value="1"/>
</dbReference>
<protein>
    <recommendedName>
        <fullName evidence="3">(S)-2-haloacid dehalogenase</fullName>
        <ecNumber evidence="3">3.8.1.2</ecNumber>
    </recommendedName>
    <alternativeName>
        <fullName evidence="3">2-haloalkanoic acid dehalogenase</fullName>
    </alternativeName>
    <alternativeName>
        <fullName evidence="3">Halocarboxylic acid halidohydrolase</fullName>
    </alternativeName>
    <alternativeName>
        <fullName evidence="3">L-2-haloacid dehalogenase</fullName>
    </alternativeName>
</protein>
<dbReference type="KEGG" id="vff:VITFI_CDS0971"/>
<keyword evidence="5" id="KW-1185">Reference proteome</keyword>
<evidence type="ECO:0000256" key="3">
    <source>
        <dbReference type="RuleBase" id="RU368077"/>
    </source>
</evidence>
<proteinExistence type="inferred from homology"/>
<evidence type="ECO:0000256" key="2">
    <source>
        <dbReference type="ARBA" id="ARBA00022801"/>
    </source>
</evidence>
<comment type="function">
    <text evidence="3">Catalyzes the hydrolytic dehalogenation of small (S)-2-haloalkanoic acids to yield the corresponding (R)-2-hydroxyalkanoic acids.</text>
</comment>
<dbReference type="SFLD" id="SFLDG01135">
    <property type="entry name" value="C1.5.6:_HAD__Beta-PGM__Phospha"/>
    <property type="match status" value="1"/>
</dbReference>